<feature type="coiled-coil region" evidence="1">
    <location>
        <begin position="95"/>
        <end position="143"/>
    </location>
</feature>
<evidence type="ECO:0000256" key="1">
    <source>
        <dbReference type="SAM" id="Coils"/>
    </source>
</evidence>
<gene>
    <name evidence="2" type="ORF">M9Y10_005573</name>
</gene>
<comment type="caution">
    <text evidence="2">The sequence shown here is derived from an EMBL/GenBank/DDBJ whole genome shotgun (WGS) entry which is preliminary data.</text>
</comment>
<reference evidence="2 3" key="1">
    <citation type="submission" date="2024-04" db="EMBL/GenBank/DDBJ databases">
        <title>Tritrichomonas musculus Genome.</title>
        <authorList>
            <person name="Alves-Ferreira E."/>
            <person name="Grigg M."/>
            <person name="Lorenzi H."/>
            <person name="Galac M."/>
        </authorList>
    </citation>
    <scope>NUCLEOTIDE SEQUENCE [LARGE SCALE GENOMIC DNA]</scope>
    <source>
        <strain evidence="2 3">EAF2021</strain>
    </source>
</reference>
<evidence type="ECO:0000313" key="2">
    <source>
        <dbReference type="EMBL" id="KAK8875408.1"/>
    </source>
</evidence>
<proteinExistence type="predicted"/>
<sequence length="145" mass="17241">MSDLAEIQIQSIVKEREKISKEIRHLRIQLDILREENSRIIEKLTIPKSKKLDFANILLFNSDWMTSYCIFKIIELKKEINDLEEKAQSNDYSIKSKLIDELTKLTEKRNQLLSAKQSLEDEYTQLIEESEKEKEQLKKNLNENI</sequence>
<name>A0ABR2JDK7_9EUKA</name>
<evidence type="ECO:0000313" key="3">
    <source>
        <dbReference type="Proteomes" id="UP001470230"/>
    </source>
</evidence>
<organism evidence="2 3">
    <name type="scientific">Tritrichomonas musculus</name>
    <dbReference type="NCBI Taxonomy" id="1915356"/>
    <lineage>
        <taxon>Eukaryota</taxon>
        <taxon>Metamonada</taxon>
        <taxon>Parabasalia</taxon>
        <taxon>Tritrichomonadida</taxon>
        <taxon>Tritrichomonadidae</taxon>
        <taxon>Tritrichomonas</taxon>
    </lineage>
</organism>
<dbReference type="EMBL" id="JAPFFF010000012">
    <property type="protein sequence ID" value="KAK8875408.1"/>
    <property type="molecule type" value="Genomic_DNA"/>
</dbReference>
<dbReference type="Proteomes" id="UP001470230">
    <property type="component" value="Unassembled WGS sequence"/>
</dbReference>
<protein>
    <submittedName>
        <fullName evidence="2">Uncharacterized protein</fullName>
    </submittedName>
</protein>
<keyword evidence="1" id="KW-0175">Coiled coil</keyword>
<keyword evidence="3" id="KW-1185">Reference proteome</keyword>
<accession>A0ABR2JDK7</accession>
<feature type="coiled-coil region" evidence="1">
    <location>
        <begin position="9"/>
        <end position="43"/>
    </location>
</feature>